<evidence type="ECO:0000313" key="2">
    <source>
        <dbReference type="Proteomes" id="UP001324427"/>
    </source>
</evidence>
<dbReference type="AlphaFoldDB" id="A0AAV9JWI8"/>
<dbReference type="EMBL" id="JAVFHQ010000003">
    <property type="protein sequence ID" value="KAK4549904.1"/>
    <property type="molecule type" value="Genomic_DNA"/>
</dbReference>
<gene>
    <name evidence="1" type="ORF">LTR36_005205</name>
</gene>
<comment type="caution">
    <text evidence="1">The sequence shown here is derived from an EMBL/GenBank/DDBJ whole genome shotgun (WGS) entry which is preliminary data.</text>
</comment>
<dbReference type="Gene3D" id="2.60.120.260">
    <property type="entry name" value="Galactose-binding domain-like"/>
    <property type="match status" value="1"/>
</dbReference>
<proteinExistence type="predicted"/>
<keyword evidence="2" id="KW-1185">Reference proteome</keyword>
<evidence type="ECO:0000313" key="1">
    <source>
        <dbReference type="EMBL" id="KAK4549904.1"/>
    </source>
</evidence>
<reference evidence="1 2" key="1">
    <citation type="submission" date="2021-11" db="EMBL/GenBank/DDBJ databases">
        <title>Black yeast isolated from Biological Soil Crust.</title>
        <authorList>
            <person name="Kurbessoian T."/>
        </authorList>
    </citation>
    <scope>NUCLEOTIDE SEQUENCE [LARGE SCALE GENOMIC DNA]</scope>
    <source>
        <strain evidence="1 2">CCFEE 5522</strain>
    </source>
</reference>
<accession>A0AAV9JWI8</accession>
<dbReference type="InterPro" id="IPR008979">
    <property type="entry name" value="Galactose-bd-like_sf"/>
</dbReference>
<organism evidence="1 2">
    <name type="scientific">Oleoguttula mirabilis</name>
    <dbReference type="NCBI Taxonomy" id="1507867"/>
    <lineage>
        <taxon>Eukaryota</taxon>
        <taxon>Fungi</taxon>
        <taxon>Dikarya</taxon>
        <taxon>Ascomycota</taxon>
        <taxon>Pezizomycotina</taxon>
        <taxon>Dothideomycetes</taxon>
        <taxon>Dothideomycetidae</taxon>
        <taxon>Mycosphaerellales</taxon>
        <taxon>Teratosphaeriaceae</taxon>
        <taxon>Oleoguttula</taxon>
    </lineage>
</organism>
<evidence type="ECO:0008006" key="3">
    <source>
        <dbReference type="Google" id="ProtNLM"/>
    </source>
</evidence>
<protein>
    <recommendedName>
        <fullName evidence="3">Beta-galactosidase</fullName>
    </recommendedName>
</protein>
<name>A0AAV9JWI8_9PEZI</name>
<sequence length="591" mass="64830">MEARTQESLDFSDLIDGYRQYAGPANLAERRIVSSECGAVKGEGFVQTLPELLWKVKRSYAGGLNQYVFHGYPYSGQYGNTTWPVFTTFNYQYSDMHGPHAPAWAYYKDQMDFVARNNWVMQAGVPKIDVALWQKVTVYPGHVQLRTYEPSDLEETGYTYEYLSPDNFDLPSATVVDGILAPDAQAFKVMVVRANDSLTIDGVSKLVEFAQAGLPIVLAGGIPKMYVGTYKPLTLRQSKRSLRDAVALPNVHVTNAYAVASTLEALGIRPRTRITAIAPANATWFTNWRSDENNSVDYVFIYNDVMHLPQGQGSSTGSIEFQSVGVPFAYDAWTGEQKPVLAYNTTSNSTLIPFTLAGNQSVVIAFHSAGTAKNLSHLSHIEDGVVGYSSTEHGLLLKVAFDPSGPPDYNASTSSATGLTLTDWTLIVEHWDPPANLYNITGGAYKHNTTHNLPSLVSWQAIPGLQNVSGRGYYSTTFSWPGLHDRPDGAILDFGWVYDTLQVFLNGHQLPPLDVTSPKLDVKQWLVVGENKVEAIVATPLGNVLIPIWYQLQTSGEGPGSPDASTVPPPIGQYGLQADVTLTPYKEVKVK</sequence>
<dbReference type="PANTHER" id="PTHR36848:SF2">
    <property type="entry name" value="SECRETED PROTEIN"/>
    <property type="match status" value="1"/>
</dbReference>
<dbReference type="PANTHER" id="PTHR36848">
    <property type="entry name" value="DNA-BINDING PROTEIN (PUTATIVE SECRETED PROTEIN)-RELATED"/>
    <property type="match status" value="1"/>
</dbReference>
<dbReference type="InterPro" id="IPR053161">
    <property type="entry name" value="Ulvan_degrading_GH"/>
</dbReference>
<dbReference type="SUPFAM" id="SSF49785">
    <property type="entry name" value="Galactose-binding domain-like"/>
    <property type="match status" value="1"/>
</dbReference>
<dbReference type="Proteomes" id="UP001324427">
    <property type="component" value="Unassembled WGS sequence"/>
</dbReference>